<keyword evidence="10" id="KW-1185">Reference proteome</keyword>
<gene>
    <name evidence="9" type="ORF">GXP67_29120</name>
</gene>
<feature type="transmembrane region" description="Helical" evidence="6">
    <location>
        <begin position="21"/>
        <end position="41"/>
    </location>
</feature>
<feature type="transmembrane region" description="Helical" evidence="6">
    <location>
        <begin position="334"/>
        <end position="361"/>
    </location>
</feature>
<dbReference type="Pfam" id="PF12704">
    <property type="entry name" value="MacB_PCD"/>
    <property type="match status" value="2"/>
</dbReference>
<name>A0A6C0GQS5_9BACT</name>
<feature type="domain" description="ABC3 transporter permease C-terminal" evidence="7">
    <location>
        <begin position="677"/>
        <end position="786"/>
    </location>
</feature>
<feature type="transmembrane region" description="Helical" evidence="6">
    <location>
        <begin position="288"/>
        <end position="309"/>
    </location>
</feature>
<evidence type="ECO:0000256" key="4">
    <source>
        <dbReference type="ARBA" id="ARBA00022989"/>
    </source>
</evidence>
<evidence type="ECO:0000256" key="2">
    <source>
        <dbReference type="ARBA" id="ARBA00022475"/>
    </source>
</evidence>
<evidence type="ECO:0000256" key="1">
    <source>
        <dbReference type="ARBA" id="ARBA00004651"/>
    </source>
</evidence>
<dbReference type="RefSeq" id="WP_162446406.1">
    <property type="nucleotide sequence ID" value="NZ_CP048222.1"/>
</dbReference>
<organism evidence="9 10">
    <name type="scientific">Rhodocytophaga rosea</name>
    <dbReference type="NCBI Taxonomy" id="2704465"/>
    <lineage>
        <taxon>Bacteria</taxon>
        <taxon>Pseudomonadati</taxon>
        <taxon>Bacteroidota</taxon>
        <taxon>Cytophagia</taxon>
        <taxon>Cytophagales</taxon>
        <taxon>Rhodocytophagaceae</taxon>
        <taxon>Rhodocytophaga</taxon>
    </lineage>
</organism>
<feature type="transmembrane region" description="Helical" evidence="6">
    <location>
        <begin position="678"/>
        <end position="700"/>
    </location>
</feature>
<comment type="subcellular location">
    <subcellularLocation>
        <location evidence="1">Cell membrane</location>
        <topology evidence="1">Multi-pass membrane protein</topology>
    </subcellularLocation>
</comment>
<dbReference type="GO" id="GO:0022857">
    <property type="term" value="F:transmembrane transporter activity"/>
    <property type="evidence" value="ECO:0007669"/>
    <property type="project" value="TreeGrafter"/>
</dbReference>
<feature type="transmembrane region" description="Helical" evidence="6">
    <location>
        <begin position="727"/>
        <end position="747"/>
    </location>
</feature>
<keyword evidence="5 6" id="KW-0472">Membrane</keyword>
<evidence type="ECO:0000256" key="3">
    <source>
        <dbReference type="ARBA" id="ARBA00022692"/>
    </source>
</evidence>
<evidence type="ECO:0000313" key="10">
    <source>
        <dbReference type="Proteomes" id="UP000480178"/>
    </source>
</evidence>
<feature type="transmembrane region" description="Helical" evidence="6">
    <location>
        <begin position="381"/>
        <end position="400"/>
    </location>
</feature>
<evidence type="ECO:0000256" key="5">
    <source>
        <dbReference type="ARBA" id="ARBA00023136"/>
    </source>
</evidence>
<dbReference type="PANTHER" id="PTHR30572">
    <property type="entry name" value="MEMBRANE COMPONENT OF TRANSPORTER-RELATED"/>
    <property type="match status" value="1"/>
</dbReference>
<dbReference type="EMBL" id="CP048222">
    <property type="protein sequence ID" value="QHT70428.1"/>
    <property type="molecule type" value="Genomic_DNA"/>
</dbReference>
<dbReference type="PANTHER" id="PTHR30572:SF18">
    <property type="entry name" value="ABC-TYPE MACROLIDE FAMILY EXPORT SYSTEM PERMEASE COMPONENT 2"/>
    <property type="match status" value="1"/>
</dbReference>
<keyword evidence="4 6" id="KW-1133">Transmembrane helix</keyword>
<dbReference type="Proteomes" id="UP000480178">
    <property type="component" value="Chromosome"/>
</dbReference>
<keyword evidence="2" id="KW-1003">Cell membrane</keyword>
<feature type="transmembrane region" description="Helical" evidence="6">
    <location>
        <begin position="432"/>
        <end position="452"/>
    </location>
</feature>
<proteinExistence type="predicted"/>
<dbReference type="Pfam" id="PF02687">
    <property type="entry name" value="FtsX"/>
    <property type="match status" value="2"/>
</dbReference>
<feature type="domain" description="ABC3 transporter permease C-terminal" evidence="7">
    <location>
        <begin position="293"/>
        <end position="407"/>
    </location>
</feature>
<feature type="domain" description="MacB-like periplasmic core" evidence="8">
    <location>
        <begin position="442"/>
        <end position="623"/>
    </location>
</feature>
<evidence type="ECO:0000259" key="8">
    <source>
        <dbReference type="Pfam" id="PF12704"/>
    </source>
</evidence>
<accession>A0A6C0GQS5</accession>
<evidence type="ECO:0000259" key="7">
    <source>
        <dbReference type="Pfam" id="PF02687"/>
    </source>
</evidence>
<dbReference type="KEGG" id="rhoz:GXP67_29120"/>
<keyword evidence="3 6" id="KW-0812">Transmembrane</keyword>
<sequence length="798" mass="89531">MLRNYLMIACRNLLRHKTHTILNVLGLALGVTCSLLIFLLVKFHLTADAHHSNASQIYRVVTEMHMPEGTTYSPGSPVPLGEALKNDFPQIKKVSMLVANYGFLLEINNPGKNSPDRFLQNNGIALVEPAFFDMFDYRWIAGNPVTALTEPNSVVLTRRSAEKFFGDQNPIGKVMKADNRINLKVTGLLEDSPANTDLKYDMFVSYSTHKDINPQYYKGNWGWINSATTCYVLLSEGFDAAQLTKALPDLHKKYYSAEDAKVFKHVLQPLSDIHFNQQYYGEVQKQSLYVMALIGLFIIVIACINFINLSTAQAIRRAKEVGVRKVLGSTRLQLFWQFINETAILTLLAILLSIVLSSVALPYQNALMDTQLQVDFFQDGYLLTFLVALTALVILFSGLYPSLILSGFKPVTALKGRISAAQVGGLSLRRGLVIVQFTLSQALIIGMLVIAYQMHYFRNADLGFQKEAILNITLFDRDKTTLQTFRNKLLQLPEVAKVSFSLTAPVSNGNNNYDFIRFDSRTEKEGFQVNVKAADHHFLDLYGLQLVAGRNYLPSDSMREVVINETLMHRLGITDPETIIGKPLHIWEKSFPIVGVVKDFHLHSLHNEIDPMILAPVNRDYLLASVQLHTQNLQKAIGNIESAWTQVFANQVFEYAFLDETIARYYQAEEVMATLTNVFAGIAVFISCLGLYGLVSFMAIQKTKEIGIRKVLGASVSQIILLFTKEFARLLLIAFLIAAPLAGYFMHQWLEDYPYGIKLSADIFLWAILITCVIAGITVCYQSVKAAIANPVKSLRNE</sequence>
<dbReference type="AlphaFoldDB" id="A0A6C0GQS5"/>
<evidence type="ECO:0000256" key="6">
    <source>
        <dbReference type="SAM" id="Phobius"/>
    </source>
</evidence>
<dbReference type="InterPro" id="IPR050250">
    <property type="entry name" value="Macrolide_Exporter_MacB"/>
</dbReference>
<protein>
    <submittedName>
        <fullName evidence="9">FtsX-like permease family protein</fullName>
    </submittedName>
</protein>
<reference evidence="9 10" key="1">
    <citation type="submission" date="2020-01" db="EMBL/GenBank/DDBJ databases">
        <authorList>
            <person name="Kim M.K."/>
        </authorList>
    </citation>
    <scope>NUCLEOTIDE SEQUENCE [LARGE SCALE GENOMIC DNA]</scope>
    <source>
        <strain evidence="9 10">172606-1</strain>
    </source>
</reference>
<dbReference type="InterPro" id="IPR025857">
    <property type="entry name" value="MacB_PCD"/>
</dbReference>
<dbReference type="InterPro" id="IPR003838">
    <property type="entry name" value="ABC3_permease_C"/>
</dbReference>
<feature type="transmembrane region" description="Helical" evidence="6">
    <location>
        <begin position="763"/>
        <end position="784"/>
    </location>
</feature>
<feature type="domain" description="MacB-like periplasmic core" evidence="8">
    <location>
        <begin position="20"/>
        <end position="248"/>
    </location>
</feature>
<dbReference type="GO" id="GO:0005886">
    <property type="term" value="C:plasma membrane"/>
    <property type="evidence" value="ECO:0007669"/>
    <property type="project" value="UniProtKB-SubCell"/>
</dbReference>
<evidence type="ECO:0000313" key="9">
    <source>
        <dbReference type="EMBL" id="QHT70428.1"/>
    </source>
</evidence>